<accession>A0ABY7GFG1</accession>
<evidence type="ECO:0000256" key="2">
    <source>
        <dbReference type="ARBA" id="ARBA00022598"/>
    </source>
</evidence>
<keyword evidence="2" id="KW-0436">Ligase</keyword>
<evidence type="ECO:0000259" key="3">
    <source>
        <dbReference type="Pfam" id="PF00501"/>
    </source>
</evidence>
<proteinExistence type="inferred from homology"/>
<dbReference type="InterPro" id="IPR000873">
    <property type="entry name" value="AMP-dep_synth/lig_dom"/>
</dbReference>
<reference evidence="5" key="1">
    <citation type="submission" date="2022-11" db="EMBL/GenBank/DDBJ databases">
        <title>Centuries of genome instability and evolution in soft-shell clam transmissible cancer (bioRxiv).</title>
        <authorList>
            <person name="Hart S.F.M."/>
            <person name="Yonemitsu M.A."/>
            <person name="Giersch R.M."/>
            <person name="Beal B.F."/>
            <person name="Arriagada G."/>
            <person name="Davis B.W."/>
            <person name="Ostrander E.A."/>
            <person name="Goff S.P."/>
            <person name="Metzger M.J."/>
        </authorList>
    </citation>
    <scope>NUCLEOTIDE SEQUENCE</scope>
    <source>
        <strain evidence="5">MELC-2E11</strain>
        <tissue evidence="5">Siphon/mantle</tissue>
    </source>
</reference>
<keyword evidence="6" id="KW-1185">Reference proteome</keyword>
<dbReference type="SUPFAM" id="SSF56801">
    <property type="entry name" value="Acetyl-CoA synthetase-like"/>
    <property type="match status" value="1"/>
</dbReference>
<dbReference type="Pfam" id="PF00501">
    <property type="entry name" value="AMP-binding"/>
    <property type="match status" value="1"/>
</dbReference>
<dbReference type="PANTHER" id="PTHR24096:SF149">
    <property type="entry name" value="AMP-BINDING DOMAIN-CONTAINING PROTEIN-RELATED"/>
    <property type="match status" value="1"/>
</dbReference>
<feature type="non-terminal residue" evidence="5">
    <location>
        <position position="486"/>
    </location>
</feature>
<dbReference type="Pfam" id="PF13193">
    <property type="entry name" value="AMP-binding_C"/>
    <property type="match status" value="1"/>
</dbReference>
<evidence type="ECO:0000313" key="6">
    <source>
        <dbReference type="Proteomes" id="UP001164746"/>
    </source>
</evidence>
<feature type="domain" description="AMP-dependent synthetase/ligase" evidence="3">
    <location>
        <begin position="21"/>
        <end position="365"/>
    </location>
</feature>
<name>A0ABY7GFG1_MYAAR</name>
<dbReference type="InterPro" id="IPR042099">
    <property type="entry name" value="ANL_N_sf"/>
</dbReference>
<comment type="similarity">
    <text evidence="1">Belongs to the ATP-dependent AMP-binding enzyme family.</text>
</comment>
<evidence type="ECO:0000259" key="4">
    <source>
        <dbReference type="Pfam" id="PF13193"/>
    </source>
</evidence>
<dbReference type="InterPro" id="IPR045851">
    <property type="entry name" value="AMP-bd_C_sf"/>
</dbReference>
<dbReference type="InterPro" id="IPR025110">
    <property type="entry name" value="AMP-bd_C"/>
</dbReference>
<organism evidence="5 6">
    <name type="scientific">Mya arenaria</name>
    <name type="common">Soft-shell clam</name>
    <dbReference type="NCBI Taxonomy" id="6604"/>
    <lineage>
        <taxon>Eukaryota</taxon>
        <taxon>Metazoa</taxon>
        <taxon>Spiralia</taxon>
        <taxon>Lophotrochozoa</taxon>
        <taxon>Mollusca</taxon>
        <taxon>Bivalvia</taxon>
        <taxon>Autobranchia</taxon>
        <taxon>Heteroconchia</taxon>
        <taxon>Euheterodonta</taxon>
        <taxon>Imparidentia</taxon>
        <taxon>Neoheterodontei</taxon>
        <taxon>Myida</taxon>
        <taxon>Myoidea</taxon>
        <taxon>Myidae</taxon>
        <taxon>Mya</taxon>
    </lineage>
</organism>
<evidence type="ECO:0000313" key="5">
    <source>
        <dbReference type="EMBL" id="WAR31973.1"/>
    </source>
</evidence>
<dbReference type="PANTHER" id="PTHR24096">
    <property type="entry name" value="LONG-CHAIN-FATTY-ACID--COA LIGASE"/>
    <property type="match status" value="1"/>
</dbReference>
<dbReference type="EMBL" id="CP111028">
    <property type="protein sequence ID" value="WAR31973.1"/>
    <property type="molecule type" value="Genomic_DNA"/>
</dbReference>
<feature type="domain" description="AMP-binding enzyme C-terminal" evidence="4">
    <location>
        <begin position="397"/>
        <end position="467"/>
    </location>
</feature>
<dbReference type="Proteomes" id="UP001164746">
    <property type="component" value="Chromosome 17"/>
</dbReference>
<evidence type="ECO:0000256" key="1">
    <source>
        <dbReference type="ARBA" id="ARBA00006432"/>
    </source>
</evidence>
<gene>
    <name evidence="5" type="ORF">MAR_034515</name>
</gene>
<dbReference type="Gene3D" id="3.40.50.12780">
    <property type="entry name" value="N-terminal domain of ligase-like"/>
    <property type="match status" value="1"/>
</dbReference>
<sequence>MSSDTTFNVPVVNLGRFQVDRMRKYGDLVALVNPETERYITYSQCADRIEQIASGLFDLGLRQGDVLCALTFNTIEYPLVWYAVNLIGGTFLTASPLYPDEELERRFSKCYVKFLLTIPELTTRISSMVHRMKLATVSLARPKLLNKLIVLGEDCDGFIPFRSLLTSGQLRYKPEVDPSKSTALLLSSSGTTGLPKFVKLTHVNIIANMMQIQYNKQHQPGEVSVLALPVFHHYGLHSVLGTSLYNGLKVVLMDRWSTEKFFANIEKYKANLIQVVPAMAASLVKFPECRTYDVSSVRFVMSAAAPMGVAYGLTETGYNSGNTTDRHRLGSNGVSPIGTTLKIFDPETEEELARNKTGEIRVKGDIGYLDSDGFLFIVDRLKELIKYKGLQVAPAYLEDIIVKHPGVADAAVIGIPDPDAGELPRAYVVRQTGSHITAKDIVQYVHDHVAPHMRLRGGVEFIQEVPRFVLSGEFRLRPEHLEQTIH</sequence>
<protein>
    <submittedName>
        <fullName evidence="5">4CL1-like protein</fullName>
    </submittedName>
</protein>
<dbReference type="Gene3D" id="3.30.300.30">
    <property type="match status" value="1"/>
</dbReference>